<reference evidence="1" key="1">
    <citation type="submission" date="2014-07" db="EMBL/GenBank/DDBJ databases">
        <authorList>
            <person name="Zhang J.E."/>
            <person name="Yang H."/>
            <person name="Guo J."/>
            <person name="Deng Z."/>
            <person name="Luo H."/>
            <person name="Luo M."/>
            <person name="Zhao B."/>
        </authorList>
    </citation>
    <scope>NUCLEOTIDE SEQUENCE</scope>
    <source>
        <strain evidence="1">AM4</strain>
    </source>
</reference>
<dbReference type="EMBL" id="LK995526">
    <property type="protein sequence ID" value="CED91943.1"/>
    <property type="molecule type" value="Genomic_DNA"/>
</dbReference>
<gene>
    <name evidence="1" type="ORF">AAM4_2111</name>
</gene>
<dbReference type="AlphaFoldDB" id="A0A1L7RRY7"/>
<organism evidence="1">
    <name type="scientific">Actinomyces succiniciruminis</name>
    <dbReference type="NCBI Taxonomy" id="1522002"/>
    <lineage>
        <taxon>Bacteria</taxon>
        <taxon>Bacillati</taxon>
        <taxon>Actinomycetota</taxon>
        <taxon>Actinomycetes</taxon>
        <taxon>Actinomycetales</taxon>
        <taxon>Actinomycetaceae</taxon>
        <taxon>Actinomyces</taxon>
    </lineage>
</organism>
<proteinExistence type="predicted"/>
<protein>
    <submittedName>
        <fullName evidence="1">Uncharacterized protein</fullName>
    </submittedName>
</protein>
<name>A0A1L7RRY7_9ACTO</name>
<sequence>MTDSVDEQTLRFANGLTHTVRAVTVEAPEFQVNVAGDDPWFATVRPEDEAAINLTIGGRCLLDLTVSFQCTLSQKHPYMLIERSQFGLRPHGGGEWLVRLDYEHHPAGNLPCSHLHVHAHRDAWTFLMTRDGKGSQRRAVRRRGAADKTPHVSDVHFPAGGPRLRPTLEDFLIMTIQDLGVDHTPNAMEALTQARADWRLEQTKSIVASSQDTAADVLRGLGWSVTPPDGYEPKPALPDWLYRY</sequence>
<evidence type="ECO:0000313" key="1">
    <source>
        <dbReference type="EMBL" id="CED91943.1"/>
    </source>
</evidence>
<accession>A0A1L7RRY7</accession>
<dbReference type="RefSeq" id="WP_210581074.1">
    <property type="nucleotide sequence ID" value="NZ_LK995526.1"/>
</dbReference>